<accession>A0A7T8K8Y1</accession>
<reference evidence="2" key="1">
    <citation type="submission" date="2021-01" db="EMBL/GenBank/DDBJ databases">
        <title>Caligus Genome Assembly.</title>
        <authorList>
            <person name="Gallardo-Escarate C."/>
        </authorList>
    </citation>
    <scope>NUCLEOTIDE SEQUENCE [LARGE SCALE GENOMIC DNA]</scope>
</reference>
<protein>
    <submittedName>
        <fullName evidence="1">Uncharacterized protein</fullName>
    </submittedName>
</protein>
<feature type="non-terminal residue" evidence="1">
    <location>
        <position position="106"/>
    </location>
</feature>
<keyword evidence="2" id="KW-1185">Reference proteome</keyword>
<evidence type="ECO:0000313" key="2">
    <source>
        <dbReference type="Proteomes" id="UP000595437"/>
    </source>
</evidence>
<gene>
    <name evidence="1" type="ORF">FKW44_011611</name>
</gene>
<name>A0A7T8K8Y1_CALRO</name>
<dbReference type="EMBL" id="CP045896">
    <property type="protein sequence ID" value="QQP50573.1"/>
    <property type="molecule type" value="Genomic_DNA"/>
</dbReference>
<dbReference type="Proteomes" id="UP000595437">
    <property type="component" value="Chromosome 7"/>
</dbReference>
<organism evidence="1 2">
    <name type="scientific">Caligus rogercresseyi</name>
    <name type="common">Sea louse</name>
    <dbReference type="NCBI Taxonomy" id="217165"/>
    <lineage>
        <taxon>Eukaryota</taxon>
        <taxon>Metazoa</taxon>
        <taxon>Ecdysozoa</taxon>
        <taxon>Arthropoda</taxon>
        <taxon>Crustacea</taxon>
        <taxon>Multicrustacea</taxon>
        <taxon>Hexanauplia</taxon>
        <taxon>Copepoda</taxon>
        <taxon>Siphonostomatoida</taxon>
        <taxon>Caligidae</taxon>
        <taxon>Caligus</taxon>
    </lineage>
</organism>
<evidence type="ECO:0000313" key="1">
    <source>
        <dbReference type="EMBL" id="QQP50573.1"/>
    </source>
</evidence>
<sequence length="106" mass="11797">VAPAIKAVERVILGAYGVMLTPSDWLEAYEIEYLVSTVQRVLYASRTDGTGLPVGLCRLVGRHMETLRSVSNVSNGNKKKYDHKQAIPPSCGPRRSSCHYFINQIF</sequence>
<proteinExistence type="predicted"/>
<dbReference type="AlphaFoldDB" id="A0A7T8K8Y1"/>